<feature type="domain" description="CusB-like three alpha-helical bundle" evidence="4">
    <location>
        <begin position="157"/>
        <end position="205"/>
    </location>
</feature>
<keyword evidence="1" id="KW-0813">Transport</keyword>
<dbReference type="Gene3D" id="2.40.30.170">
    <property type="match status" value="1"/>
</dbReference>
<proteinExistence type="predicted"/>
<dbReference type="Pfam" id="PF19335">
    <property type="entry name" value="HMBD"/>
    <property type="match status" value="1"/>
</dbReference>
<dbReference type="InterPro" id="IPR051909">
    <property type="entry name" value="MFP_Cation_Efflux"/>
</dbReference>
<dbReference type="InterPro" id="IPR058649">
    <property type="entry name" value="CzcB_C"/>
</dbReference>
<dbReference type="STRING" id="947013.SAMN04488109_1116"/>
<dbReference type="Proteomes" id="UP000184212">
    <property type="component" value="Unassembled WGS sequence"/>
</dbReference>
<feature type="domain" description="Heavy metal binding" evidence="3">
    <location>
        <begin position="40"/>
        <end position="64"/>
    </location>
</feature>
<dbReference type="AlphaFoldDB" id="A0A1M5LB61"/>
<name>A0A1M5LB61_9BACT</name>
<dbReference type="GO" id="GO:0030288">
    <property type="term" value="C:outer membrane-bounded periplasmic space"/>
    <property type="evidence" value="ECO:0007669"/>
    <property type="project" value="TreeGrafter"/>
</dbReference>
<dbReference type="EMBL" id="FQWQ01000001">
    <property type="protein sequence ID" value="SHG62210.1"/>
    <property type="molecule type" value="Genomic_DNA"/>
</dbReference>
<dbReference type="GO" id="GO:0046914">
    <property type="term" value="F:transition metal ion binding"/>
    <property type="evidence" value="ECO:0007669"/>
    <property type="project" value="TreeGrafter"/>
</dbReference>
<evidence type="ECO:0000313" key="7">
    <source>
        <dbReference type="Proteomes" id="UP000184212"/>
    </source>
</evidence>
<dbReference type="PANTHER" id="PTHR30097">
    <property type="entry name" value="CATION EFFLUX SYSTEM PROTEIN CUSB"/>
    <property type="match status" value="1"/>
</dbReference>
<feature type="compositionally biased region" description="Polar residues" evidence="2">
    <location>
        <begin position="226"/>
        <end position="245"/>
    </location>
</feature>
<evidence type="ECO:0000259" key="4">
    <source>
        <dbReference type="Pfam" id="PF25869"/>
    </source>
</evidence>
<sequence length="437" mass="47619">MRNKWKNNQTSGSLHRLALAALCLVWLMACTKKETAHDEYTCPMHPTVLADKPGTCPVCGMDLVRKARPGEVSAADGDLTPLLKSTNEVVASNVKTIKGEYRTVPLSQETQGIITYDTRSSYTLSVRTGGRLEKVFLKYAFQPVNKGQRVAELYSPELLTAQRELLFVLESDAGNTALVESAKRKLELLGVDADYIQKLIARKTVATTFPIYSPYSGYVVTAAQQTPPTLPQKPSSPATSMSDNGMGSAANAGTNTPSTTGATSSATLLREGDYVSAGQTLFNIVNTAALRIELDVPAAQASAIRKGDVLTLDFGNGTKEEATIDFVQPYFAQGEEFLKLRVYTKHMHDLHIGHLVRAKVQLTAKESLWVPRDAVLDMGRDRLVFVKDGSMLKPKKITTGIHAKGWIEITQGLTPSEEIAANAHYLIDSESFVKTNP</sequence>
<organism evidence="6 7">
    <name type="scientific">Chryseolinea serpens</name>
    <dbReference type="NCBI Taxonomy" id="947013"/>
    <lineage>
        <taxon>Bacteria</taxon>
        <taxon>Pseudomonadati</taxon>
        <taxon>Bacteroidota</taxon>
        <taxon>Cytophagia</taxon>
        <taxon>Cytophagales</taxon>
        <taxon>Fulvivirgaceae</taxon>
        <taxon>Chryseolinea</taxon>
    </lineage>
</organism>
<dbReference type="OrthoDB" id="9806939at2"/>
<protein>
    <submittedName>
        <fullName evidence="6">Multidrug efflux pump subunit AcrA (Membrane-fusion protein)</fullName>
    </submittedName>
</protein>
<evidence type="ECO:0000256" key="1">
    <source>
        <dbReference type="ARBA" id="ARBA00022448"/>
    </source>
</evidence>
<evidence type="ECO:0000259" key="3">
    <source>
        <dbReference type="Pfam" id="PF19335"/>
    </source>
</evidence>
<evidence type="ECO:0000256" key="2">
    <source>
        <dbReference type="SAM" id="MobiDB-lite"/>
    </source>
</evidence>
<dbReference type="GO" id="GO:0060003">
    <property type="term" value="P:copper ion export"/>
    <property type="evidence" value="ECO:0007669"/>
    <property type="project" value="TreeGrafter"/>
</dbReference>
<dbReference type="InterPro" id="IPR058791">
    <property type="entry name" value="3HB_CusB"/>
</dbReference>
<dbReference type="RefSeq" id="WP_084137917.1">
    <property type="nucleotide sequence ID" value="NZ_FQWQ01000001.1"/>
</dbReference>
<dbReference type="Gene3D" id="2.40.420.20">
    <property type="match status" value="1"/>
</dbReference>
<keyword evidence="7" id="KW-1185">Reference proteome</keyword>
<evidence type="ECO:0000259" key="5">
    <source>
        <dbReference type="Pfam" id="PF25975"/>
    </source>
</evidence>
<evidence type="ECO:0000313" key="6">
    <source>
        <dbReference type="EMBL" id="SHG62210.1"/>
    </source>
</evidence>
<feature type="region of interest" description="Disordered" evidence="2">
    <location>
        <begin position="226"/>
        <end position="264"/>
    </location>
</feature>
<dbReference type="Pfam" id="PF25975">
    <property type="entry name" value="CzcB_C"/>
    <property type="match status" value="1"/>
</dbReference>
<gene>
    <name evidence="6" type="ORF">SAMN04488109_1116</name>
</gene>
<feature type="compositionally biased region" description="Low complexity" evidence="2">
    <location>
        <begin position="248"/>
        <end position="264"/>
    </location>
</feature>
<feature type="domain" description="CzcB-like C-terminal circularly permuted SH3-like" evidence="5">
    <location>
        <begin position="370"/>
        <end position="426"/>
    </location>
</feature>
<accession>A0A1M5LB61</accession>
<reference evidence="6 7" key="1">
    <citation type="submission" date="2016-11" db="EMBL/GenBank/DDBJ databases">
        <authorList>
            <person name="Jaros S."/>
            <person name="Januszkiewicz K."/>
            <person name="Wedrychowicz H."/>
        </authorList>
    </citation>
    <scope>NUCLEOTIDE SEQUENCE [LARGE SCALE GENOMIC DNA]</scope>
    <source>
        <strain evidence="6 7">DSM 24574</strain>
    </source>
</reference>
<dbReference type="PROSITE" id="PS51257">
    <property type="entry name" value="PROKAR_LIPOPROTEIN"/>
    <property type="match status" value="1"/>
</dbReference>
<dbReference type="Pfam" id="PF25869">
    <property type="entry name" value="3HB_CusB"/>
    <property type="match status" value="1"/>
</dbReference>
<dbReference type="GO" id="GO:0015679">
    <property type="term" value="P:plasma membrane copper ion transport"/>
    <property type="evidence" value="ECO:0007669"/>
    <property type="project" value="TreeGrafter"/>
</dbReference>
<dbReference type="InterPro" id="IPR045800">
    <property type="entry name" value="HMBD"/>
</dbReference>
<dbReference type="PANTHER" id="PTHR30097:SF15">
    <property type="entry name" value="CATION EFFLUX SYSTEM PROTEIN CUSB"/>
    <property type="match status" value="1"/>
</dbReference>